<dbReference type="SUPFAM" id="SSF46785">
    <property type="entry name" value="Winged helix' DNA-binding domain"/>
    <property type="match status" value="1"/>
</dbReference>
<accession>A0A318FWP2</accession>
<organism evidence="6 7">
    <name type="scientific">Klebsiella oxytoca</name>
    <dbReference type="NCBI Taxonomy" id="571"/>
    <lineage>
        <taxon>Bacteria</taxon>
        <taxon>Pseudomonadati</taxon>
        <taxon>Pseudomonadota</taxon>
        <taxon>Gammaproteobacteria</taxon>
        <taxon>Enterobacterales</taxon>
        <taxon>Enterobacteriaceae</taxon>
        <taxon>Klebsiella/Raoultella group</taxon>
        <taxon>Klebsiella</taxon>
    </lineage>
</organism>
<dbReference type="InterPro" id="IPR036388">
    <property type="entry name" value="WH-like_DNA-bd_sf"/>
</dbReference>
<name>A0A318FWP2_KLEOX</name>
<dbReference type="PANTHER" id="PTHR30118:SF15">
    <property type="entry name" value="TRANSCRIPTIONAL REGULATORY PROTEIN"/>
    <property type="match status" value="1"/>
</dbReference>
<evidence type="ECO:0000259" key="5">
    <source>
        <dbReference type="PROSITE" id="PS50931"/>
    </source>
</evidence>
<dbReference type="AlphaFoldDB" id="A0A318FWP2"/>
<dbReference type="PANTHER" id="PTHR30118">
    <property type="entry name" value="HTH-TYPE TRANSCRIPTIONAL REGULATOR LEUO-RELATED"/>
    <property type="match status" value="1"/>
</dbReference>
<protein>
    <submittedName>
        <fullName evidence="6">LysR family transcriptional regulator</fullName>
    </submittedName>
</protein>
<sequence length="323" mass="36028">MLSMLRKIDLNLLLLFDSIYRHGSVTEAAHELALSPSALSHALNRLRLSLDDPLFVRTGGRMVPTSKAESIAANISAALGNILSCLHEPEHFEPEKSRETFIFAATDYTAAVILPGLIARVNSLAPGITIKIIYSRDFNADEDLLSGKVDFALGFEEEQKNPRRGIDSITCFTDDYVVAARCNHPDIHDALTHERYLSAGHVVVRPWLESRGVIDRYLESQQVRRRIVVELPSLMIAPIIVSNTDLIITLPRRGISSVFDMKNLVVFAPPFPTPQYILKVYYSPVLGNSPGHLWMREQILRVCDRQKPVIPVNSVDPAPDADL</sequence>
<dbReference type="EMBL" id="QJJG01000010">
    <property type="protein sequence ID" value="PXW43893.1"/>
    <property type="molecule type" value="Genomic_DNA"/>
</dbReference>
<dbReference type="InterPro" id="IPR036390">
    <property type="entry name" value="WH_DNA-bd_sf"/>
</dbReference>
<dbReference type="InterPro" id="IPR000847">
    <property type="entry name" value="LysR_HTH_N"/>
</dbReference>
<dbReference type="InterPro" id="IPR037402">
    <property type="entry name" value="YidZ_PBP2"/>
</dbReference>
<dbReference type="CDD" id="cd08417">
    <property type="entry name" value="PBP2_Nitroaromatics_like"/>
    <property type="match status" value="1"/>
</dbReference>
<comment type="similarity">
    <text evidence="1">Belongs to the LysR transcriptional regulatory family.</text>
</comment>
<dbReference type="GO" id="GO:0003700">
    <property type="term" value="F:DNA-binding transcription factor activity"/>
    <property type="evidence" value="ECO:0007669"/>
    <property type="project" value="InterPro"/>
</dbReference>
<keyword evidence="3" id="KW-0238">DNA-binding</keyword>
<proteinExistence type="inferred from homology"/>
<dbReference type="GO" id="GO:0003677">
    <property type="term" value="F:DNA binding"/>
    <property type="evidence" value="ECO:0007669"/>
    <property type="project" value="UniProtKB-KW"/>
</dbReference>
<evidence type="ECO:0000256" key="1">
    <source>
        <dbReference type="ARBA" id="ARBA00009437"/>
    </source>
</evidence>
<dbReference type="Pfam" id="PF00126">
    <property type="entry name" value="HTH_1"/>
    <property type="match status" value="1"/>
</dbReference>
<feature type="domain" description="HTH lysR-type" evidence="5">
    <location>
        <begin position="8"/>
        <end position="65"/>
    </location>
</feature>
<dbReference type="Proteomes" id="UP000247485">
    <property type="component" value="Unassembled WGS sequence"/>
</dbReference>
<keyword evidence="4" id="KW-0804">Transcription</keyword>
<evidence type="ECO:0000256" key="4">
    <source>
        <dbReference type="ARBA" id="ARBA00023163"/>
    </source>
</evidence>
<gene>
    <name evidence="6" type="ORF">DET57_1107</name>
</gene>
<comment type="caution">
    <text evidence="6">The sequence shown here is derived from an EMBL/GenBank/DDBJ whole genome shotgun (WGS) entry which is preliminary data.</text>
</comment>
<dbReference type="Gene3D" id="1.10.10.10">
    <property type="entry name" value="Winged helix-like DNA-binding domain superfamily/Winged helix DNA-binding domain"/>
    <property type="match status" value="1"/>
</dbReference>
<dbReference type="RefSeq" id="WP_110274609.1">
    <property type="nucleotide sequence ID" value="NZ_QJJG01000010.1"/>
</dbReference>
<dbReference type="SUPFAM" id="SSF53850">
    <property type="entry name" value="Periplasmic binding protein-like II"/>
    <property type="match status" value="1"/>
</dbReference>
<dbReference type="PROSITE" id="PS50931">
    <property type="entry name" value="HTH_LYSR"/>
    <property type="match status" value="1"/>
</dbReference>
<keyword evidence="2" id="KW-0805">Transcription regulation</keyword>
<dbReference type="Pfam" id="PF03466">
    <property type="entry name" value="LysR_substrate"/>
    <property type="match status" value="1"/>
</dbReference>
<dbReference type="InterPro" id="IPR050389">
    <property type="entry name" value="LysR-type_TF"/>
</dbReference>
<dbReference type="InterPro" id="IPR005119">
    <property type="entry name" value="LysR_subst-bd"/>
</dbReference>
<evidence type="ECO:0000256" key="2">
    <source>
        <dbReference type="ARBA" id="ARBA00023015"/>
    </source>
</evidence>
<dbReference type="Gene3D" id="3.40.190.10">
    <property type="entry name" value="Periplasmic binding protein-like II"/>
    <property type="match status" value="2"/>
</dbReference>
<evidence type="ECO:0000313" key="6">
    <source>
        <dbReference type="EMBL" id="PXW43893.1"/>
    </source>
</evidence>
<evidence type="ECO:0000256" key="3">
    <source>
        <dbReference type="ARBA" id="ARBA00023125"/>
    </source>
</evidence>
<reference evidence="6 7" key="1">
    <citation type="submission" date="2018-05" db="EMBL/GenBank/DDBJ databases">
        <title>Freshwater and sediment microbial communities from various areas in North America, analyzing microbe dynamics in response to fracking.</title>
        <authorList>
            <person name="Lamendella R."/>
        </authorList>
    </citation>
    <scope>NUCLEOTIDE SEQUENCE [LARGE SCALE GENOMIC DNA]</scope>
    <source>
        <strain evidence="6 7">67</strain>
    </source>
</reference>
<evidence type="ECO:0000313" key="7">
    <source>
        <dbReference type="Proteomes" id="UP000247485"/>
    </source>
</evidence>